<dbReference type="SUPFAM" id="SSF54928">
    <property type="entry name" value="RNA-binding domain, RBD"/>
    <property type="match status" value="1"/>
</dbReference>
<dbReference type="GO" id="GO:0016282">
    <property type="term" value="C:eukaryotic 43S preinitiation complex"/>
    <property type="evidence" value="ECO:0007669"/>
    <property type="project" value="UniProtKB-UniRule"/>
</dbReference>
<reference evidence="16 17" key="1">
    <citation type="journal article" date="2021" name="Nat. Commun.">
        <title>Incipient diploidization of the medicinal plant Perilla within 10,000 years.</title>
        <authorList>
            <person name="Zhang Y."/>
            <person name="Shen Q."/>
            <person name="Leng L."/>
            <person name="Zhang D."/>
            <person name="Chen S."/>
            <person name="Shi Y."/>
            <person name="Ning Z."/>
            <person name="Chen S."/>
        </authorList>
    </citation>
    <scope>NUCLEOTIDE SEQUENCE [LARGE SCALE GENOMIC DNA]</scope>
    <source>
        <strain evidence="17">cv. PC099</strain>
    </source>
</reference>
<dbReference type="GO" id="GO:0006012">
    <property type="term" value="P:galactose metabolic process"/>
    <property type="evidence" value="ECO:0007669"/>
    <property type="project" value="InterPro"/>
</dbReference>
<dbReference type="GO" id="GO:0003723">
    <property type="term" value="F:RNA binding"/>
    <property type="evidence" value="ECO:0007669"/>
    <property type="project" value="UniProtKB-UniRule"/>
</dbReference>
<dbReference type="EMBL" id="SDAM02000167">
    <property type="protein sequence ID" value="KAH6826178.1"/>
    <property type="molecule type" value="Genomic_DNA"/>
</dbReference>
<dbReference type="PANTHER" id="PTHR14068">
    <property type="entry name" value="EUKARYOTIC TRANSLATION INITIATION FACTOR 3 EIF3 -RELATED"/>
    <property type="match status" value="1"/>
</dbReference>
<dbReference type="InterPro" id="IPR000504">
    <property type="entry name" value="RRM_dom"/>
</dbReference>
<evidence type="ECO:0000256" key="4">
    <source>
        <dbReference type="ARBA" id="ARBA00022490"/>
    </source>
</evidence>
<dbReference type="InterPro" id="IPR011400">
    <property type="entry name" value="EIF3B"/>
</dbReference>
<keyword evidence="7" id="KW-0548">Nucleotidyltransferase</keyword>
<dbReference type="NCBIfam" id="TIGR00209">
    <property type="entry name" value="galT_1"/>
    <property type="match status" value="1"/>
</dbReference>
<dbReference type="FunFam" id="3.30.70.330:FF:000235">
    <property type="entry name" value="Eukaryotic translation initiation factor 3 subunit B"/>
    <property type="match status" value="1"/>
</dbReference>
<keyword evidence="9" id="KW-0862">Zinc</keyword>
<keyword evidence="12" id="KW-0119">Carbohydrate metabolism</keyword>
<evidence type="ECO:0000313" key="16">
    <source>
        <dbReference type="EMBL" id="KAH6826178.1"/>
    </source>
</evidence>
<dbReference type="GO" id="GO:0008108">
    <property type="term" value="F:UDP-glucose:hexose-1-phosphate uridylyltransferase activity"/>
    <property type="evidence" value="ECO:0007669"/>
    <property type="project" value="InterPro"/>
</dbReference>
<feature type="domain" description="RRM" evidence="15">
    <location>
        <begin position="471"/>
        <end position="558"/>
    </location>
</feature>
<dbReference type="GO" id="GO:0031369">
    <property type="term" value="F:translation initiation factor binding"/>
    <property type="evidence" value="ECO:0007669"/>
    <property type="project" value="InterPro"/>
</dbReference>
<dbReference type="Gene3D" id="2.130.10.10">
    <property type="entry name" value="YVTN repeat-like/Quinoprotein amine dehydrogenase"/>
    <property type="match status" value="2"/>
</dbReference>
<dbReference type="Pfam" id="PF02744">
    <property type="entry name" value="GalP_UDP_tr_C"/>
    <property type="match status" value="1"/>
</dbReference>
<sequence length="1097" mass="124222">MATSRSPEIRKDAVHNRWVIFSPARARRPSDFKSKNDASSTANAQTECPFCAGHEHECAPEIFRFPPESTSDWKIRVIQNLYPALARDLEPPIAECTGGPVSVAGFGFHDVVIESPAHPVHLPDLSPAQIADVLLAYKKRIDQLRAVDSIKYVQVFKNHGASAGASMSHSHSQILALPVVPPTASARIQSMKEHFRQTGQCALCQVTQDDLLIDESNHFKSIVPFAATFPFEIWIIPRHHSCHFHELDADKASDLGGLLKLMLVKMSLQLKNPPYNLMIHSAPLETDSTQLPFSHWFIQIVPQLTVVGGFELGTGCFINPVLPEDAAKVLRESKINKQGNLFHLFQLLGLARHHERDWWRDTSEGHGNNDRVHEGDGPGVTGSQVSRCDRLTGVGGGRPGVTSSQVLVPLVMVDVMSMEEIQATAARLNVDLDSLDLDSIRLPPGENFGINSDDEDLKKEEELEFEEGFSNIIVVDNLPVVPKEKFDKLEGVVRKIYSQIGVIKEDGLWMPIDSDTQKTLGYCFIEYNTPQEAELAKEKTHGYKLDRSHIFAVNMFDDIEKFLKVPEEWAPPENKPYTPGENLQKWLTDEKARDQFVIRAGSDTEVLWNDARQSKPELVYKRAYWTESFVQWSPLGTYLATVHRQGAAVWGGATTFNRLMRYFHPQVKLIDFSPGERFLVTYSSQEPSNPRDTHRVAIKIFDVRTAKVMREFNGSADEFAIGGTGGVSGVSWPVFRWGGGREDKYFARIGKNAVSVYETETFSLIDKKSIKVENVIDFSWSPTDSILALFVPELGGGNQPARVSLVQIPSKEELRQKNLFSVSDCKLYWQSNGDYLAVKVDRYTKTKKSTYTGFELFRIKERDIPIEVLELENKNDKIIAFAWEPKGHRFAVIHGDNPRPDVSFYSMRSGTHTGRVSKLATLKGKQANALYWSPAGRFIILAGLKGFNGQLEFYNVDELETMAQAEHFMATDVEWDPTGRYVVTAVTSVHEMENGFTVWSFSGKLLYRILKDHFFQFLWRPRPVSFLTAEKEEEIAKNLKKYSKKYEAEDQDVSMLLSEQDREKRKMLKEEWERLCINSDCIIRTSLHNSKNELKRE</sequence>
<dbReference type="InterPro" id="IPR034363">
    <property type="entry name" value="eIF3B_RRM"/>
</dbReference>
<dbReference type="AlphaFoldDB" id="A0AAD4P453"/>
<keyword evidence="10 13" id="KW-0694">RNA-binding</keyword>
<dbReference type="Proteomes" id="UP001190926">
    <property type="component" value="Unassembled WGS sequence"/>
</dbReference>
<dbReference type="FunFam" id="2.130.10.10:FF:000286">
    <property type="entry name" value="Eukaryotic translation initiation factor 3 subunit B"/>
    <property type="match status" value="1"/>
</dbReference>
<dbReference type="SUPFAM" id="SSF82171">
    <property type="entry name" value="DPP6 N-terminal domain-like"/>
    <property type="match status" value="1"/>
</dbReference>
<evidence type="ECO:0000256" key="9">
    <source>
        <dbReference type="ARBA" id="ARBA00022833"/>
    </source>
</evidence>
<feature type="region of interest" description="Disordered" evidence="14">
    <location>
        <begin position="362"/>
        <end position="396"/>
    </location>
</feature>
<dbReference type="GO" id="GO:0001732">
    <property type="term" value="P:formation of cytoplasmic translation initiation complex"/>
    <property type="evidence" value="ECO:0007669"/>
    <property type="project" value="UniProtKB-UniRule"/>
</dbReference>
<dbReference type="InterPro" id="IPR005850">
    <property type="entry name" value="GalP_Utransf_C"/>
</dbReference>
<dbReference type="SMART" id="SM00360">
    <property type="entry name" value="RRM"/>
    <property type="match status" value="1"/>
</dbReference>
<comment type="subcellular location">
    <subcellularLocation>
        <location evidence="2 13">Cytoplasm</location>
    </subcellularLocation>
</comment>
<organism evidence="16 17">
    <name type="scientific">Perilla frutescens var. hirtella</name>
    <name type="common">Perilla citriodora</name>
    <name type="synonym">Perilla setoyensis</name>
    <dbReference type="NCBI Taxonomy" id="608512"/>
    <lineage>
        <taxon>Eukaryota</taxon>
        <taxon>Viridiplantae</taxon>
        <taxon>Streptophyta</taxon>
        <taxon>Embryophyta</taxon>
        <taxon>Tracheophyta</taxon>
        <taxon>Spermatophyta</taxon>
        <taxon>Magnoliopsida</taxon>
        <taxon>eudicotyledons</taxon>
        <taxon>Gunneridae</taxon>
        <taxon>Pentapetalae</taxon>
        <taxon>asterids</taxon>
        <taxon>lamiids</taxon>
        <taxon>Lamiales</taxon>
        <taxon>Lamiaceae</taxon>
        <taxon>Nepetoideae</taxon>
        <taxon>Elsholtzieae</taxon>
        <taxon>Perilla</taxon>
    </lineage>
</organism>
<evidence type="ECO:0000256" key="13">
    <source>
        <dbReference type="HAMAP-Rule" id="MF_03001"/>
    </source>
</evidence>
<dbReference type="InterPro" id="IPR005849">
    <property type="entry name" value="GalP_Utransf_N"/>
</dbReference>
<evidence type="ECO:0000256" key="5">
    <source>
        <dbReference type="ARBA" id="ARBA00022540"/>
    </source>
</evidence>
<gene>
    <name evidence="16" type="ORF">C2S53_001615</name>
</gene>
<comment type="subunit">
    <text evidence="13">Component of the eukaryotic translation initiation factor 3 (eIF-3) complex.</text>
</comment>
<dbReference type="PANTHER" id="PTHR14068:SF0">
    <property type="entry name" value="EUKARYOTIC TRANSLATION INITIATION FACTOR 3 SUBUNIT B"/>
    <property type="match status" value="1"/>
</dbReference>
<dbReference type="GO" id="GO:0005852">
    <property type="term" value="C:eukaryotic translation initiation factor 3 complex"/>
    <property type="evidence" value="ECO:0007669"/>
    <property type="project" value="UniProtKB-UniRule"/>
</dbReference>
<evidence type="ECO:0000256" key="1">
    <source>
        <dbReference type="ARBA" id="ARBA00001947"/>
    </source>
</evidence>
<dbReference type="InterPro" id="IPR015943">
    <property type="entry name" value="WD40/YVTN_repeat-like_dom_sf"/>
</dbReference>
<dbReference type="Gene3D" id="3.30.70.330">
    <property type="match status" value="1"/>
</dbReference>
<dbReference type="InterPro" id="IPR012677">
    <property type="entry name" value="Nucleotide-bd_a/b_plait_sf"/>
</dbReference>
<comment type="cofactor">
    <cofactor evidence="1">
        <name>Zn(2+)</name>
        <dbReference type="ChEBI" id="CHEBI:29105"/>
    </cofactor>
</comment>
<proteinExistence type="inferred from homology"/>
<evidence type="ECO:0000256" key="12">
    <source>
        <dbReference type="ARBA" id="ARBA00023277"/>
    </source>
</evidence>
<dbReference type="InterPro" id="IPR013979">
    <property type="entry name" value="TIF_beta_prop-like"/>
</dbReference>
<dbReference type="Pfam" id="PF01087">
    <property type="entry name" value="GalP_UDP_transf"/>
    <property type="match status" value="1"/>
</dbReference>
<dbReference type="SUPFAM" id="SSF54197">
    <property type="entry name" value="HIT-like"/>
    <property type="match status" value="2"/>
</dbReference>
<feature type="compositionally biased region" description="Basic and acidic residues" evidence="14">
    <location>
        <begin position="362"/>
        <end position="376"/>
    </location>
</feature>
<keyword evidence="5 13" id="KW-0396">Initiation factor</keyword>
<dbReference type="GO" id="GO:0003743">
    <property type="term" value="F:translation initiation factor activity"/>
    <property type="evidence" value="ECO:0007669"/>
    <property type="project" value="UniProtKB-UniRule"/>
</dbReference>
<keyword evidence="11 13" id="KW-0648">Protein biosynthesis</keyword>
<keyword evidence="4 13" id="KW-0963">Cytoplasm</keyword>
<dbReference type="InterPro" id="IPR035979">
    <property type="entry name" value="RBD_domain_sf"/>
</dbReference>
<evidence type="ECO:0000256" key="7">
    <source>
        <dbReference type="ARBA" id="ARBA00022695"/>
    </source>
</evidence>
<dbReference type="Gene3D" id="3.30.428.10">
    <property type="entry name" value="HIT-like"/>
    <property type="match status" value="2"/>
</dbReference>
<dbReference type="Pfam" id="PF00076">
    <property type="entry name" value="RRM_1"/>
    <property type="match status" value="1"/>
</dbReference>
<dbReference type="InterPro" id="IPR001937">
    <property type="entry name" value="GalP_UDPtransf1"/>
</dbReference>
<dbReference type="PROSITE" id="PS50102">
    <property type="entry name" value="RRM"/>
    <property type="match status" value="1"/>
</dbReference>
<name>A0AAD4P453_PERFH</name>
<dbReference type="GO" id="GO:0008270">
    <property type="term" value="F:zinc ion binding"/>
    <property type="evidence" value="ECO:0007669"/>
    <property type="project" value="InterPro"/>
</dbReference>
<dbReference type="Pfam" id="PF08662">
    <property type="entry name" value="eIF2A"/>
    <property type="match status" value="1"/>
</dbReference>
<dbReference type="FunFam" id="2.130.10.10:FF:000260">
    <property type="entry name" value="Eukaryotic translation initiation factor 3 subunit B"/>
    <property type="match status" value="1"/>
</dbReference>
<protein>
    <recommendedName>
        <fullName evidence="13">Eukaryotic translation initiation factor 3 subunit B</fullName>
        <shortName evidence="13">eIF3b</shortName>
    </recommendedName>
    <alternativeName>
        <fullName evidence="13">eIF-3-eta</fullName>
    </alternativeName>
    <alternativeName>
        <fullName evidence="13">eIF3 p110</fullName>
    </alternativeName>
</protein>
<comment type="function">
    <text evidence="13">RNA-binding component of the eukaryotic translation initiation factor 3 (eIF-3) complex, which is involved in protein synthesis of a specialized repertoire of mRNAs and, together with other initiation factors, stimulates binding of mRNA and methionyl-tRNAi to the 40S ribosome. The eIF-3 complex specifically targets and initiates translation of a subset of mRNAs involved in cell proliferation.</text>
</comment>
<keyword evidence="17" id="KW-1185">Reference proteome</keyword>
<dbReference type="HAMAP" id="MF_03001">
    <property type="entry name" value="eIF3b"/>
    <property type="match status" value="1"/>
</dbReference>
<dbReference type="InterPro" id="IPR036265">
    <property type="entry name" value="HIT-like_sf"/>
</dbReference>
<comment type="similarity">
    <text evidence="13">Belongs to the eIF-3 subunit B family.</text>
</comment>
<keyword evidence="8" id="KW-0479">Metal-binding</keyword>
<evidence type="ECO:0000256" key="11">
    <source>
        <dbReference type="ARBA" id="ARBA00022917"/>
    </source>
</evidence>
<evidence type="ECO:0000256" key="2">
    <source>
        <dbReference type="ARBA" id="ARBA00004496"/>
    </source>
</evidence>
<comment type="caution">
    <text evidence="16">The sequence shown here is derived from an EMBL/GenBank/DDBJ whole genome shotgun (WGS) entry which is preliminary data.</text>
</comment>
<evidence type="ECO:0000256" key="10">
    <source>
        <dbReference type="ARBA" id="ARBA00022884"/>
    </source>
</evidence>
<evidence type="ECO:0000259" key="15">
    <source>
        <dbReference type="PROSITE" id="PS50102"/>
    </source>
</evidence>
<evidence type="ECO:0000256" key="6">
    <source>
        <dbReference type="ARBA" id="ARBA00022679"/>
    </source>
</evidence>
<dbReference type="GO" id="GO:0033290">
    <property type="term" value="C:eukaryotic 48S preinitiation complex"/>
    <property type="evidence" value="ECO:0007669"/>
    <property type="project" value="UniProtKB-UniRule"/>
</dbReference>
<evidence type="ECO:0000256" key="3">
    <source>
        <dbReference type="ARBA" id="ARBA00010951"/>
    </source>
</evidence>
<accession>A0AAD4P453</accession>
<dbReference type="CDD" id="cd12278">
    <property type="entry name" value="RRM_eIF3B"/>
    <property type="match status" value="1"/>
</dbReference>
<comment type="similarity">
    <text evidence="3">Belongs to the galactose-1-phosphate uridylyltransferase type 1 family.</text>
</comment>
<keyword evidence="6" id="KW-0808">Transferase</keyword>
<evidence type="ECO:0000313" key="17">
    <source>
        <dbReference type="Proteomes" id="UP001190926"/>
    </source>
</evidence>
<evidence type="ECO:0000256" key="8">
    <source>
        <dbReference type="ARBA" id="ARBA00022723"/>
    </source>
</evidence>
<evidence type="ECO:0000256" key="14">
    <source>
        <dbReference type="SAM" id="MobiDB-lite"/>
    </source>
</evidence>